<dbReference type="GO" id="GO:0032259">
    <property type="term" value="P:methylation"/>
    <property type="evidence" value="ECO:0007669"/>
    <property type="project" value="UniProtKB-KW"/>
</dbReference>
<dbReference type="GO" id="GO:0006396">
    <property type="term" value="P:RNA processing"/>
    <property type="evidence" value="ECO:0007669"/>
    <property type="project" value="InterPro"/>
</dbReference>
<dbReference type="GO" id="GO:0008173">
    <property type="term" value="F:RNA methyltransferase activity"/>
    <property type="evidence" value="ECO:0007669"/>
    <property type="project" value="InterPro"/>
</dbReference>
<dbReference type="Proteomes" id="UP000186400">
    <property type="component" value="Unassembled WGS sequence"/>
</dbReference>
<organism evidence="4 5">
    <name type="scientific">Alkalispirochaeta americana</name>
    <dbReference type="NCBI Taxonomy" id="159291"/>
    <lineage>
        <taxon>Bacteria</taxon>
        <taxon>Pseudomonadati</taxon>
        <taxon>Spirochaetota</taxon>
        <taxon>Spirochaetia</taxon>
        <taxon>Spirochaetales</taxon>
        <taxon>Spirochaetaceae</taxon>
        <taxon>Alkalispirochaeta</taxon>
    </lineage>
</organism>
<dbReference type="Pfam" id="PF00588">
    <property type="entry name" value="SpoU_methylase"/>
    <property type="match status" value="1"/>
</dbReference>
<keyword evidence="5" id="KW-1185">Reference proteome</keyword>
<gene>
    <name evidence="4" type="ORF">SAMN05920897_11658</name>
</gene>
<dbReference type="GO" id="GO:0003723">
    <property type="term" value="F:RNA binding"/>
    <property type="evidence" value="ECO:0007669"/>
    <property type="project" value="InterPro"/>
</dbReference>
<dbReference type="STRING" id="159291.SAMN05920897_11658"/>
<dbReference type="SUPFAM" id="SSF75217">
    <property type="entry name" value="alpha/beta knot"/>
    <property type="match status" value="1"/>
</dbReference>
<keyword evidence="1 4" id="KW-0489">Methyltransferase</keyword>
<dbReference type="InterPro" id="IPR004441">
    <property type="entry name" value="rRNA_MeTrfase_TrmH"/>
</dbReference>
<sequence>MSWITSRHAIEATLQREAPGAVLYLTDLRGRNGDLQRLARSRGVGVKTVSGEWLRKRAGSSARGAALELGESPSRSSVVSLKDWLRRTPPGSTGPILALDHVTDPHNVGAILRTAYLMGVPLVIVPARRSVLDSDGVRRSSAGASDEVPVAVVPNLASALRECKRAGWWVYAADAGGTPLPEVPFDSAAVLLLGAEGKGVSPGAAALSDLTVSIPDRAPGGTTVDSFNVSVAAGILTYEYFRTVQPE</sequence>
<dbReference type="InterPro" id="IPR029028">
    <property type="entry name" value="Alpha/beta_knot_MTases"/>
</dbReference>
<evidence type="ECO:0000313" key="5">
    <source>
        <dbReference type="Proteomes" id="UP000186400"/>
    </source>
</evidence>
<dbReference type="OrthoDB" id="9794400at2"/>
<feature type="domain" description="tRNA/rRNA methyltransferase SpoU type" evidence="3">
    <location>
        <begin position="96"/>
        <end position="238"/>
    </location>
</feature>
<protein>
    <submittedName>
        <fullName evidence="4">23S rRNA (Guanosine2251-2'-O)-methyltransferase</fullName>
    </submittedName>
</protein>
<dbReference type="CDD" id="cd18103">
    <property type="entry name" value="SpoU-like_RlmB"/>
    <property type="match status" value="1"/>
</dbReference>
<evidence type="ECO:0000256" key="2">
    <source>
        <dbReference type="ARBA" id="ARBA00022679"/>
    </source>
</evidence>
<dbReference type="EMBL" id="FTMS01000016">
    <property type="protein sequence ID" value="SIQ84214.1"/>
    <property type="molecule type" value="Genomic_DNA"/>
</dbReference>
<proteinExistence type="predicted"/>
<accession>A0A1N6W2B2</accession>
<dbReference type="GO" id="GO:0005829">
    <property type="term" value="C:cytosol"/>
    <property type="evidence" value="ECO:0007669"/>
    <property type="project" value="TreeGrafter"/>
</dbReference>
<dbReference type="RefSeq" id="WP_076489537.1">
    <property type="nucleotide sequence ID" value="NZ_FTMS01000016.1"/>
</dbReference>
<dbReference type="PANTHER" id="PTHR46429">
    <property type="entry name" value="23S RRNA (GUANOSINE-2'-O-)-METHYLTRANSFERASE RLMB"/>
    <property type="match status" value="1"/>
</dbReference>
<evidence type="ECO:0000256" key="1">
    <source>
        <dbReference type="ARBA" id="ARBA00022603"/>
    </source>
</evidence>
<name>A0A1N6W2B2_9SPIO</name>
<dbReference type="InterPro" id="IPR029026">
    <property type="entry name" value="tRNA_m1G_MTases_N"/>
</dbReference>
<keyword evidence="2 4" id="KW-0808">Transferase</keyword>
<evidence type="ECO:0000313" key="4">
    <source>
        <dbReference type="EMBL" id="SIQ84214.1"/>
    </source>
</evidence>
<reference evidence="4 5" key="1">
    <citation type="submission" date="2017-01" db="EMBL/GenBank/DDBJ databases">
        <authorList>
            <person name="Mah S.A."/>
            <person name="Swanson W.J."/>
            <person name="Moy G.W."/>
            <person name="Vacquier V.D."/>
        </authorList>
    </citation>
    <scope>NUCLEOTIDE SEQUENCE [LARGE SCALE GENOMIC DNA]</scope>
    <source>
        <strain evidence="4 5">ASpG1</strain>
    </source>
</reference>
<dbReference type="AlphaFoldDB" id="A0A1N6W2B2"/>
<dbReference type="InterPro" id="IPR001537">
    <property type="entry name" value="SpoU_MeTrfase"/>
</dbReference>
<dbReference type="Gene3D" id="3.40.1280.10">
    <property type="match status" value="1"/>
</dbReference>
<dbReference type="PANTHER" id="PTHR46429:SF1">
    <property type="entry name" value="23S RRNA (GUANOSINE-2'-O-)-METHYLTRANSFERASE RLMB"/>
    <property type="match status" value="1"/>
</dbReference>
<evidence type="ECO:0000259" key="3">
    <source>
        <dbReference type="Pfam" id="PF00588"/>
    </source>
</evidence>